<feature type="compositionally biased region" description="Polar residues" evidence="2">
    <location>
        <begin position="15"/>
        <end position="26"/>
    </location>
</feature>
<keyword evidence="4" id="KW-1185">Reference proteome</keyword>
<protein>
    <submittedName>
        <fullName evidence="3">Uncharacterized protein</fullName>
    </submittedName>
</protein>
<evidence type="ECO:0000256" key="1">
    <source>
        <dbReference type="SAM" id="Coils"/>
    </source>
</evidence>
<feature type="coiled-coil region" evidence="1">
    <location>
        <begin position="53"/>
        <end position="80"/>
    </location>
</feature>
<name>A0AAN8ABY0_ELEMC</name>
<proteinExistence type="predicted"/>
<gene>
    <name evidence="3" type="ORF">PBY51_010291</name>
</gene>
<feature type="region of interest" description="Disordered" evidence="2">
    <location>
        <begin position="1"/>
        <end position="43"/>
    </location>
</feature>
<organism evidence="3 4">
    <name type="scientific">Eleginops maclovinus</name>
    <name type="common">Patagonian blennie</name>
    <name type="synonym">Eleginus maclovinus</name>
    <dbReference type="NCBI Taxonomy" id="56733"/>
    <lineage>
        <taxon>Eukaryota</taxon>
        <taxon>Metazoa</taxon>
        <taxon>Chordata</taxon>
        <taxon>Craniata</taxon>
        <taxon>Vertebrata</taxon>
        <taxon>Euteleostomi</taxon>
        <taxon>Actinopterygii</taxon>
        <taxon>Neopterygii</taxon>
        <taxon>Teleostei</taxon>
        <taxon>Neoteleostei</taxon>
        <taxon>Acanthomorphata</taxon>
        <taxon>Eupercaria</taxon>
        <taxon>Perciformes</taxon>
        <taxon>Notothenioidei</taxon>
        <taxon>Eleginopidae</taxon>
        <taxon>Eleginops</taxon>
    </lineage>
</organism>
<dbReference type="AlphaFoldDB" id="A0AAN8ABY0"/>
<dbReference type="Proteomes" id="UP001346869">
    <property type="component" value="Unassembled WGS sequence"/>
</dbReference>
<comment type="caution">
    <text evidence="3">The sequence shown here is derived from an EMBL/GenBank/DDBJ whole genome shotgun (WGS) entry which is preliminary data.</text>
</comment>
<evidence type="ECO:0000256" key="2">
    <source>
        <dbReference type="SAM" id="MobiDB-lite"/>
    </source>
</evidence>
<evidence type="ECO:0000313" key="3">
    <source>
        <dbReference type="EMBL" id="KAK5857021.1"/>
    </source>
</evidence>
<keyword evidence="1" id="KW-0175">Coiled coil</keyword>
<accession>A0AAN8ABY0</accession>
<evidence type="ECO:0000313" key="4">
    <source>
        <dbReference type="Proteomes" id="UP001346869"/>
    </source>
</evidence>
<reference evidence="3 4" key="2">
    <citation type="journal article" date="2023" name="Mol. Biol. Evol.">
        <title>Genomics of Secondarily Temperate Adaptation in the Only Non-Antarctic Icefish.</title>
        <authorList>
            <person name="Rivera-Colon A.G."/>
            <person name="Rayamajhi N."/>
            <person name="Minhas B.F."/>
            <person name="Madrigal G."/>
            <person name="Bilyk K.T."/>
            <person name="Yoon V."/>
            <person name="Hune M."/>
            <person name="Gregory S."/>
            <person name="Cheng C.H.C."/>
            <person name="Catchen J.M."/>
        </authorList>
    </citation>
    <scope>NUCLEOTIDE SEQUENCE [LARGE SCALE GENOMIC DNA]</scope>
    <source>
        <strain evidence="3">JMC-PN-2008</strain>
    </source>
</reference>
<dbReference type="EMBL" id="JAUZQC010000016">
    <property type="protein sequence ID" value="KAK5857021.1"/>
    <property type="molecule type" value="Genomic_DNA"/>
</dbReference>
<reference evidence="3 4" key="1">
    <citation type="journal article" date="2023" name="Genes (Basel)">
        <title>Chromosome-Level Genome Assembly and Circadian Gene Repertoire of the Patagonia Blennie Eleginops maclovinus-The Closest Ancestral Proxy of Antarctic Cryonotothenioids.</title>
        <authorList>
            <person name="Cheng C.C."/>
            <person name="Rivera-Colon A.G."/>
            <person name="Minhas B.F."/>
            <person name="Wilson L."/>
            <person name="Rayamajhi N."/>
            <person name="Vargas-Chacoff L."/>
            <person name="Catchen J.M."/>
        </authorList>
    </citation>
    <scope>NUCLEOTIDE SEQUENCE [LARGE SCALE GENOMIC DNA]</scope>
    <source>
        <strain evidence="3">JMC-PN-2008</strain>
    </source>
</reference>
<sequence length="119" mass="13290">MQQNAEEEVSKRRTILSSANANSASGDQPGHDSDSSDTEQMPLTWEKIADKILEKMNDRFDKLEQTLQIVQSSQKELMEKVESVEEGILDHESRITCLEKTVSGLKDDNNALRGPVASQ</sequence>